<evidence type="ECO:0000313" key="5">
    <source>
        <dbReference type="EMBL" id="EPE04258.1"/>
    </source>
</evidence>
<dbReference type="PANTHER" id="PTHR31571">
    <property type="entry name" value="ALTERED INHERITANCE OF MITOCHONDRIA PROTEIN 6"/>
    <property type="match status" value="1"/>
</dbReference>
<dbReference type="PANTHER" id="PTHR31571:SF1">
    <property type="entry name" value="ALTERED INHERITANCE OF MITOCHONDRIA PROTEIN 6"/>
    <property type="match status" value="1"/>
</dbReference>
<gene>
    <name evidence="5" type="ORF">F503_04773</name>
</gene>
<feature type="region of interest" description="Disordered" evidence="3">
    <location>
        <begin position="63"/>
        <end position="84"/>
    </location>
</feature>
<proteinExistence type="inferred from homology"/>
<dbReference type="AlphaFoldDB" id="S3CDA1"/>
<dbReference type="Proteomes" id="UP000016923">
    <property type="component" value="Unassembled WGS sequence"/>
</dbReference>
<evidence type="ECO:0000256" key="1">
    <source>
        <dbReference type="ARBA" id="ARBA00008858"/>
    </source>
</evidence>
<keyword evidence="4" id="KW-0472">Membrane</keyword>
<dbReference type="OrthoDB" id="4153866at2759"/>
<evidence type="ECO:0000256" key="3">
    <source>
        <dbReference type="SAM" id="MobiDB-lite"/>
    </source>
</evidence>
<reference evidence="5 6" key="1">
    <citation type="journal article" date="2013" name="BMC Genomics">
        <title>The genome and transcriptome of the pine saprophyte Ophiostoma piceae, and a comparison with the bark beetle-associated pine pathogen Grosmannia clavigera.</title>
        <authorList>
            <person name="Haridas S."/>
            <person name="Wang Y."/>
            <person name="Lim L."/>
            <person name="Massoumi Alamouti S."/>
            <person name="Jackman S."/>
            <person name="Docking R."/>
            <person name="Robertson G."/>
            <person name="Birol I."/>
            <person name="Bohlmann J."/>
            <person name="Breuil C."/>
        </authorList>
    </citation>
    <scope>NUCLEOTIDE SEQUENCE [LARGE SCALE GENOMIC DNA]</scope>
    <source>
        <strain evidence="5 6">UAMH 11346</strain>
    </source>
</reference>
<dbReference type="InterPro" id="IPR051236">
    <property type="entry name" value="HAT_RTT109-like"/>
</dbReference>
<sequence length="504" mass="55900">MPFFRLAAKSVSAIARGNVPLFGRSSHTDPTTEMESASSKVPEISLSSTSTDVIEKGVTVTVEEVPPSPTSSLSSPLPSPTSVTAMLGRDRADSLGFSPIRHIATTYRIRSSRPKKYAYGKLPTDEDIEAGGGSRLSSSEDGSLEGEDTYFVDEDTLVSQDPNSHASKHGRKRTWLACGMAFGLFILGVLLVLNIFIFASRSMYAIDADPDDIFNAWGHPGTGTEDLAWYPTDFLRDVVPIPCHSHNDYWRKVPLFSALHAGCIGTEADVWLIKDELYVGHNRAALSVNRTFQSLYVDPLVRVLERQNPTSEFYNASSETPRGVFDMQPNQTLALLVDVKTKGDATFRKVLEQVEPLRKRGWLSTFENGQVKYGPVTLVGSGNTPFDVVVENGTYRYAFFDAPLASLENSVYDITNSYYASVSIGRGLGTVWFGALRRGQLRHMRYQLQQAHARGLKARYWALPAWPISLRNAVWTTLVEEGVDLLNVDDIKSATRRDWAKARW</sequence>
<feature type="transmembrane region" description="Helical" evidence="4">
    <location>
        <begin position="175"/>
        <end position="199"/>
    </location>
</feature>
<accession>S3CDA1</accession>
<dbReference type="InterPro" id="IPR017946">
    <property type="entry name" value="PLC-like_Pdiesterase_TIM-brl"/>
</dbReference>
<dbReference type="GO" id="GO:0006629">
    <property type="term" value="P:lipid metabolic process"/>
    <property type="evidence" value="ECO:0007669"/>
    <property type="project" value="InterPro"/>
</dbReference>
<dbReference type="EMBL" id="KE148162">
    <property type="protein sequence ID" value="EPE04258.1"/>
    <property type="molecule type" value="Genomic_DNA"/>
</dbReference>
<evidence type="ECO:0000256" key="2">
    <source>
        <dbReference type="ARBA" id="ARBA00014286"/>
    </source>
</evidence>
<keyword evidence="4" id="KW-1133">Transmembrane helix</keyword>
<keyword evidence="4" id="KW-0812">Transmembrane</keyword>
<dbReference type="SUPFAM" id="SSF51695">
    <property type="entry name" value="PLC-like phosphodiesterases"/>
    <property type="match status" value="1"/>
</dbReference>
<feature type="compositionally biased region" description="Polar residues" evidence="3">
    <location>
        <begin position="28"/>
        <end position="50"/>
    </location>
</feature>
<name>S3CDA1_OPHP1</name>
<dbReference type="STRING" id="1262450.S3CDA1"/>
<dbReference type="VEuPathDB" id="FungiDB:F503_04773"/>
<dbReference type="eggNOG" id="ENOG502RXNI">
    <property type="taxonomic scope" value="Eukaryota"/>
</dbReference>
<evidence type="ECO:0000256" key="4">
    <source>
        <dbReference type="SAM" id="Phobius"/>
    </source>
</evidence>
<dbReference type="OMA" id="DSIFSAW"/>
<protein>
    <recommendedName>
        <fullName evidence="2">Altered inheritance of mitochondria protein 6</fullName>
    </recommendedName>
</protein>
<comment type="similarity">
    <text evidence="1">Belongs to the AIM6 family.</text>
</comment>
<dbReference type="GO" id="GO:0008081">
    <property type="term" value="F:phosphoric diester hydrolase activity"/>
    <property type="evidence" value="ECO:0007669"/>
    <property type="project" value="InterPro"/>
</dbReference>
<keyword evidence="6" id="KW-1185">Reference proteome</keyword>
<organism evidence="5 6">
    <name type="scientific">Ophiostoma piceae (strain UAMH 11346)</name>
    <name type="common">Sap stain fungus</name>
    <dbReference type="NCBI Taxonomy" id="1262450"/>
    <lineage>
        <taxon>Eukaryota</taxon>
        <taxon>Fungi</taxon>
        <taxon>Dikarya</taxon>
        <taxon>Ascomycota</taxon>
        <taxon>Pezizomycotina</taxon>
        <taxon>Sordariomycetes</taxon>
        <taxon>Sordariomycetidae</taxon>
        <taxon>Ophiostomatales</taxon>
        <taxon>Ophiostomataceae</taxon>
        <taxon>Ophiostoma</taxon>
    </lineage>
</organism>
<feature type="region of interest" description="Disordered" evidence="3">
    <location>
        <begin position="24"/>
        <end position="50"/>
    </location>
</feature>
<dbReference type="HOGENOM" id="CLU_031561_0_2_1"/>
<feature type="region of interest" description="Disordered" evidence="3">
    <location>
        <begin position="118"/>
        <end position="145"/>
    </location>
</feature>
<evidence type="ECO:0000313" key="6">
    <source>
        <dbReference type="Proteomes" id="UP000016923"/>
    </source>
</evidence>